<proteinExistence type="predicted"/>
<name>A0A7S4ZUG5_RHIRH</name>
<keyword evidence="2" id="KW-0812">Transmembrane</keyword>
<evidence type="ECO:0000256" key="1">
    <source>
        <dbReference type="SAM" id="MobiDB-lite"/>
    </source>
</evidence>
<evidence type="ECO:0000313" key="2">
    <source>
        <dbReference type="EMBL" id="QCL10592.1"/>
    </source>
</evidence>
<accession>A0A7S4ZUG5</accession>
<dbReference type="RefSeq" id="WP_200991902.1">
    <property type="nucleotide sequence ID" value="NZ_MK318989.1"/>
</dbReference>
<keyword evidence="2" id="KW-0472">Membrane</keyword>
<sequence>MYNTDFPTRAELPTAAKLKRSTLIAALCAGVLLTTVVLPSEYGIDPMGFGGMVGLTEMGRIKMQLASEAAKDTRASAAPPTVAASSSTVQLDRIEGRLEQVERLLTDPVRLASIAPAAVPETTTADAETMVEQPPATVAEPTEVAVSEAPTSATASEQQGRDDEFSLTLAPGEGKEVKLIMTAGAKANFAWSASGGVVNFDTHGEGGGQSVSYQKGRGVTGDEGVLQAEFDGSHGWFWRNRTSEPVTLTLRTSGDYSEMKRPVR</sequence>
<reference evidence="2" key="1">
    <citation type="submission" date="2018-12" db="EMBL/GenBank/DDBJ databases">
        <title>Three Rhizobium rhizogenes strains isolated from the same crown gall tumor carry diverse plasmids.</title>
        <authorList>
            <person name="Pulawska J."/>
            <person name="Kuzmanovic N."/>
        </authorList>
    </citation>
    <scope>NUCLEOTIDE SEQUENCE</scope>
    <source>
        <strain evidence="2">C6.5</strain>
        <plasmid evidence="2">pC6.5d</plasmid>
    </source>
</reference>
<feature type="compositionally biased region" description="Polar residues" evidence="1">
    <location>
        <begin position="149"/>
        <end position="158"/>
    </location>
</feature>
<protein>
    <submittedName>
        <fullName evidence="2">Putative transmembrane anchor protein</fullName>
    </submittedName>
</protein>
<dbReference type="AlphaFoldDB" id="A0A7S4ZUG5"/>
<dbReference type="EMBL" id="MK318989">
    <property type="protein sequence ID" value="QCL10592.1"/>
    <property type="molecule type" value="Genomic_DNA"/>
</dbReference>
<gene>
    <name evidence="2" type="ORF">pC6.5d_699</name>
</gene>
<organism evidence="2">
    <name type="scientific">Rhizobium rhizogenes</name>
    <name type="common">Agrobacterium rhizogenes</name>
    <dbReference type="NCBI Taxonomy" id="359"/>
    <lineage>
        <taxon>Bacteria</taxon>
        <taxon>Pseudomonadati</taxon>
        <taxon>Pseudomonadota</taxon>
        <taxon>Alphaproteobacteria</taxon>
        <taxon>Hyphomicrobiales</taxon>
        <taxon>Rhizobiaceae</taxon>
        <taxon>Rhizobium/Agrobacterium group</taxon>
        <taxon>Rhizobium</taxon>
    </lineage>
</organism>
<feature type="region of interest" description="Disordered" evidence="1">
    <location>
        <begin position="134"/>
        <end position="163"/>
    </location>
</feature>
<keyword evidence="2" id="KW-0614">Plasmid</keyword>
<geneLocation type="plasmid" evidence="2">
    <name>pC6.5d</name>
</geneLocation>